<protein>
    <submittedName>
        <fullName evidence="8">UPF0104 family protein</fullName>
    </submittedName>
</protein>
<keyword evidence="4 7" id="KW-1133">Transmembrane helix</keyword>
<feature type="region of interest" description="Disordered" evidence="6">
    <location>
        <begin position="376"/>
        <end position="402"/>
    </location>
</feature>
<dbReference type="PANTHER" id="PTHR40277:SF1">
    <property type="entry name" value="BLL5419 PROTEIN"/>
    <property type="match status" value="1"/>
</dbReference>
<dbReference type="GO" id="GO:0005886">
    <property type="term" value="C:plasma membrane"/>
    <property type="evidence" value="ECO:0007669"/>
    <property type="project" value="UniProtKB-SubCell"/>
</dbReference>
<proteinExistence type="predicted"/>
<keyword evidence="2" id="KW-1003">Cell membrane</keyword>
<feature type="transmembrane region" description="Helical" evidence="7">
    <location>
        <begin position="302"/>
        <end position="322"/>
    </location>
</feature>
<evidence type="ECO:0000256" key="2">
    <source>
        <dbReference type="ARBA" id="ARBA00022475"/>
    </source>
</evidence>
<evidence type="ECO:0000256" key="1">
    <source>
        <dbReference type="ARBA" id="ARBA00004651"/>
    </source>
</evidence>
<dbReference type="InterPro" id="IPR022791">
    <property type="entry name" value="L-PG_synthase/AglD"/>
</dbReference>
<accession>A0A502D2Q2</accession>
<name>A0A502D2Q2_9MICO</name>
<gene>
    <name evidence="8" type="ORF">EAH86_02395</name>
</gene>
<dbReference type="OrthoDB" id="4803763at2"/>
<organism evidence="8 9">
    <name type="scientific">Pedococcus bigeumensis</name>
    <dbReference type="NCBI Taxonomy" id="433644"/>
    <lineage>
        <taxon>Bacteria</taxon>
        <taxon>Bacillati</taxon>
        <taxon>Actinomycetota</taxon>
        <taxon>Actinomycetes</taxon>
        <taxon>Micrococcales</taxon>
        <taxon>Intrasporangiaceae</taxon>
        <taxon>Pedococcus</taxon>
    </lineage>
</organism>
<evidence type="ECO:0000256" key="7">
    <source>
        <dbReference type="SAM" id="Phobius"/>
    </source>
</evidence>
<feature type="transmembrane region" description="Helical" evidence="7">
    <location>
        <begin position="342"/>
        <end position="367"/>
    </location>
</feature>
<evidence type="ECO:0000313" key="8">
    <source>
        <dbReference type="EMBL" id="TPG19363.1"/>
    </source>
</evidence>
<dbReference type="PANTHER" id="PTHR40277">
    <property type="entry name" value="BLL5419 PROTEIN"/>
    <property type="match status" value="1"/>
</dbReference>
<keyword evidence="5 7" id="KW-0472">Membrane</keyword>
<feature type="transmembrane region" description="Helical" evidence="7">
    <location>
        <begin position="268"/>
        <end position="290"/>
    </location>
</feature>
<evidence type="ECO:0000256" key="3">
    <source>
        <dbReference type="ARBA" id="ARBA00022692"/>
    </source>
</evidence>
<comment type="caution">
    <text evidence="8">The sequence shown here is derived from an EMBL/GenBank/DDBJ whole genome shotgun (WGS) entry which is preliminary data.</text>
</comment>
<dbReference type="EMBL" id="RCZM01000001">
    <property type="protein sequence ID" value="TPG19363.1"/>
    <property type="molecule type" value="Genomic_DNA"/>
</dbReference>
<feature type="transmembrane region" description="Helical" evidence="7">
    <location>
        <begin position="219"/>
        <end position="236"/>
    </location>
</feature>
<sequence length="416" mass="42461">MSLAPRVSRSRHPGILDADRSGAVNRRHAAYVGVCAGLDQTGPDQRGRAVPTKTRGDHLSRAAGHLTRVVRRVGGSPVVRHLGGAAVLGVLVWRLGVGPSARAVGAIDARALLVAVALAALTTVCCAWRWSLVARGIGVAVPLRGAVAACYRSTFLNTATPGGVLGDVHRGVRHGRQHGDTGRGVRSVVWERTAGQVVQAVMALAALTVLPSPLRHHMGWVWCAVAAGVPGLLLVWHRTGSTSTGRAASIARAMFVELREGALARRTWPLVAVASALAVTGHVLTFLVAARTAGATAPLGRLVPLAFVVLIGMGVPMNIAGWGPREGVAAWAFGAAGLGAQAGLSTAVVYGVLVLVASLPGAGVVILTSLRRDRTGVGTGTPTLTPTLAPTLAPARPSAPGRVGTAALDLGEAARA</sequence>
<evidence type="ECO:0000256" key="4">
    <source>
        <dbReference type="ARBA" id="ARBA00022989"/>
    </source>
</evidence>
<keyword evidence="9" id="KW-1185">Reference proteome</keyword>
<dbReference type="AlphaFoldDB" id="A0A502D2Q2"/>
<reference evidence="8 9" key="1">
    <citation type="journal article" date="2019" name="Environ. Microbiol.">
        <title>Species interactions and distinct microbial communities in high Arctic permafrost affected cryosols are associated with the CH4 and CO2 gas fluxes.</title>
        <authorList>
            <person name="Altshuler I."/>
            <person name="Hamel J."/>
            <person name="Turney S."/>
            <person name="Magnuson E."/>
            <person name="Levesque R."/>
            <person name="Greer C."/>
            <person name="Whyte L.G."/>
        </authorList>
    </citation>
    <scope>NUCLEOTIDE SEQUENCE [LARGE SCALE GENOMIC DNA]</scope>
    <source>
        <strain evidence="8 9">S9.3A</strain>
    </source>
</reference>
<comment type="subcellular location">
    <subcellularLocation>
        <location evidence="1">Cell membrane</location>
        <topology evidence="1">Multi-pass membrane protein</topology>
    </subcellularLocation>
</comment>
<dbReference type="Pfam" id="PF03706">
    <property type="entry name" value="LPG_synthase_TM"/>
    <property type="match status" value="1"/>
</dbReference>
<feature type="transmembrane region" description="Helical" evidence="7">
    <location>
        <begin position="109"/>
        <end position="128"/>
    </location>
</feature>
<evidence type="ECO:0000256" key="6">
    <source>
        <dbReference type="SAM" id="MobiDB-lite"/>
    </source>
</evidence>
<evidence type="ECO:0000313" key="9">
    <source>
        <dbReference type="Proteomes" id="UP000317722"/>
    </source>
</evidence>
<dbReference type="Proteomes" id="UP000317722">
    <property type="component" value="Unassembled WGS sequence"/>
</dbReference>
<evidence type="ECO:0000256" key="5">
    <source>
        <dbReference type="ARBA" id="ARBA00023136"/>
    </source>
</evidence>
<feature type="compositionally biased region" description="Low complexity" evidence="6">
    <location>
        <begin position="380"/>
        <end position="395"/>
    </location>
</feature>
<keyword evidence="3 7" id="KW-0812">Transmembrane</keyword>